<evidence type="ECO:0000313" key="3">
    <source>
        <dbReference type="Proteomes" id="UP000003053"/>
    </source>
</evidence>
<proteinExistence type="predicted"/>
<feature type="transmembrane region" description="Helical" evidence="1">
    <location>
        <begin position="6"/>
        <end position="31"/>
    </location>
</feature>
<dbReference type="RefSeq" id="WP_004570186.1">
    <property type="nucleotide sequence ID" value="NZ_CH724148.1"/>
</dbReference>
<accession>A4BZC5</accession>
<keyword evidence="1" id="KW-0812">Transmembrane</keyword>
<dbReference type="eggNOG" id="ENOG5032SXD">
    <property type="taxonomic scope" value="Bacteria"/>
</dbReference>
<keyword evidence="1" id="KW-1133">Transmembrane helix</keyword>
<feature type="transmembrane region" description="Helical" evidence="1">
    <location>
        <begin position="81"/>
        <end position="102"/>
    </location>
</feature>
<organism evidence="2 3">
    <name type="scientific">Polaribacter irgensii 23-P</name>
    <dbReference type="NCBI Taxonomy" id="313594"/>
    <lineage>
        <taxon>Bacteria</taxon>
        <taxon>Pseudomonadati</taxon>
        <taxon>Bacteroidota</taxon>
        <taxon>Flavobacteriia</taxon>
        <taxon>Flavobacteriales</taxon>
        <taxon>Flavobacteriaceae</taxon>
    </lineage>
</organism>
<comment type="caution">
    <text evidence="2">The sequence shown here is derived from an EMBL/GenBank/DDBJ whole genome shotgun (WGS) entry which is preliminary data.</text>
</comment>
<dbReference type="AlphaFoldDB" id="A4BZC5"/>
<dbReference type="Proteomes" id="UP000003053">
    <property type="component" value="Unassembled WGS sequence"/>
</dbReference>
<reference evidence="2 3" key="1">
    <citation type="submission" date="2006-02" db="EMBL/GenBank/DDBJ databases">
        <authorList>
            <person name="Murray A."/>
            <person name="Staley J."/>
            <person name="Ferriera S."/>
            <person name="Johnson J."/>
            <person name="Kravitz S."/>
            <person name="Halpern A."/>
            <person name="Remington K."/>
            <person name="Beeson K."/>
            <person name="Tran B."/>
            <person name="Rogers Y.-H."/>
            <person name="Friedman R."/>
            <person name="Venter J.C."/>
        </authorList>
    </citation>
    <scope>NUCLEOTIDE SEQUENCE [LARGE SCALE GENOMIC DNA]</scope>
    <source>
        <strain evidence="2 3">23-P</strain>
    </source>
</reference>
<dbReference type="OrthoDB" id="883418at2"/>
<dbReference type="HOGENOM" id="CLU_114902_0_0_10"/>
<feature type="transmembrane region" description="Helical" evidence="1">
    <location>
        <begin position="52"/>
        <end position="75"/>
    </location>
</feature>
<dbReference type="STRING" id="313594.PI23P_07830"/>
<keyword evidence="3" id="KW-1185">Reference proteome</keyword>
<evidence type="ECO:0000313" key="2">
    <source>
        <dbReference type="EMBL" id="EAR12518.1"/>
    </source>
</evidence>
<sequence>MDYAQLLLQISLLIDVGLVVLIWLVQLIIYPSFTYYQPEALFAWHQKYTTRLAFVVMPLMLGQLLLAIVAVFHHLNFVNASSLTIVLFLWVFTFVSFAPIHFKISEGNANQSLLKLLIKRNWYRTFLWSFLFIFRLIDFIYLSV</sequence>
<keyword evidence="1" id="KW-0472">Membrane</keyword>
<evidence type="ECO:0008006" key="4">
    <source>
        <dbReference type="Google" id="ProtNLM"/>
    </source>
</evidence>
<dbReference type="EMBL" id="AAOG01000002">
    <property type="protein sequence ID" value="EAR12518.1"/>
    <property type="molecule type" value="Genomic_DNA"/>
</dbReference>
<protein>
    <recommendedName>
        <fullName evidence="4">DUF1772 domain-containing protein</fullName>
    </recommendedName>
</protein>
<gene>
    <name evidence="2" type="ORF">PI23P_07830</name>
</gene>
<evidence type="ECO:0000256" key="1">
    <source>
        <dbReference type="SAM" id="Phobius"/>
    </source>
</evidence>
<name>A4BZC5_9FLAO</name>
<feature type="transmembrane region" description="Helical" evidence="1">
    <location>
        <begin position="122"/>
        <end position="142"/>
    </location>
</feature>